<dbReference type="EMBL" id="AP023096">
    <property type="protein sequence ID" value="BCE67519.1"/>
    <property type="molecule type" value="Genomic_DNA"/>
</dbReference>
<name>A0A809XX95_9BRAD</name>
<reference evidence="6" key="4">
    <citation type="submission" date="2020-05" db="EMBL/GenBank/DDBJ databases">
        <title>Complete genome sequence of Bradyrhizobium diazoefficiens XF6 isolated from soybean nodule.</title>
        <authorList>
            <person name="Noda R."/>
            <person name="Kakizaki K."/>
            <person name="Minamisawa K."/>
        </authorList>
    </citation>
    <scope>NUCLEOTIDE SEQUENCE</scope>
    <source>
        <strain evidence="6">XF6</strain>
    </source>
</reference>
<gene>
    <name evidence="3" type="ORF">XF2B_63250</name>
    <name evidence="4" type="ORF">XF3B_63700</name>
    <name evidence="5" type="ORF">XF5B_63520</name>
    <name evidence="6" type="ORF">XF6B_63180</name>
    <name evidence="7" type="ORF">XF9B_42230</name>
</gene>
<dbReference type="AlphaFoldDB" id="A0A809XX95"/>
<evidence type="ECO:0000256" key="2">
    <source>
        <dbReference type="ARBA" id="ARBA00022679"/>
    </source>
</evidence>
<protein>
    <submittedName>
        <fullName evidence="3">Alpha-1,2-fucosyltransferase</fullName>
    </submittedName>
</protein>
<dbReference type="PANTHER" id="PTHR11927">
    <property type="entry name" value="GALACTOSIDE 2-L-FUCOSYLTRANSFERASE"/>
    <property type="match status" value="1"/>
</dbReference>
<reference evidence="5" key="3">
    <citation type="submission" date="2020-05" db="EMBL/GenBank/DDBJ databases">
        <title>Complete genome sequence of Bradyrhizobium diazoefficiens XF5 isolated from soybean nodule.</title>
        <authorList>
            <person name="Noda R."/>
            <person name="Kakizaki K."/>
            <person name="Minamisawa K."/>
        </authorList>
    </citation>
    <scope>NUCLEOTIDE SEQUENCE</scope>
    <source>
        <strain evidence="5">XF5</strain>
    </source>
</reference>
<dbReference type="EMBL" id="AP023093">
    <property type="protein sequence ID" value="BCE41339.1"/>
    <property type="molecule type" value="Genomic_DNA"/>
</dbReference>
<keyword evidence="2 3" id="KW-0808">Transferase</keyword>
<dbReference type="EMBL" id="AP023092">
    <property type="protein sequence ID" value="BCE32556.1"/>
    <property type="molecule type" value="Genomic_DNA"/>
</dbReference>
<reference evidence="7" key="5">
    <citation type="submission" date="2020-05" db="EMBL/GenBank/DDBJ databases">
        <title>Complete genome sequence of Bradyrhizobium diazoefficiens XF9 isolated from soybean nodule.</title>
        <authorList>
            <person name="Noda R."/>
            <person name="Kakizaki K."/>
            <person name="Minamisawa K."/>
        </authorList>
    </citation>
    <scope>NUCLEOTIDE SEQUENCE</scope>
    <source>
        <strain evidence="7">XF9</strain>
    </source>
</reference>
<dbReference type="GO" id="GO:0016020">
    <property type="term" value="C:membrane"/>
    <property type="evidence" value="ECO:0007669"/>
    <property type="project" value="InterPro"/>
</dbReference>
<evidence type="ECO:0000256" key="1">
    <source>
        <dbReference type="ARBA" id="ARBA00022676"/>
    </source>
</evidence>
<dbReference type="PANTHER" id="PTHR11927:SF9">
    <property type="entry name" value="L-FUCOSYLTRANSFERASE"/>
    <property type="match status" value="1"/>
</dbReference>
<evidence type="ECO:0000313" key="5">
    <source>
        <dbReference type="EMBL" id="BCE58840.1"/>
    </source>
</evidence>
<proteinExistence type="predicted"/>
<evidence type="ECO:0000313" key="3">
    <source>
        <dbReference type="EMBL" id="BCE32556.1"/>
    </source>
</evidence>
<dbReference type="Pfam" id="PF01531">
    <property type="entry name" value="Glyco_transf_11"/>
    <property type="match status" value="1"/>
</dbReference>
<sequence length="305" mass="33959">MITVSLIGGLGNQMFQYAAGKALAERHSVRLALDVSGFGNDPLRSFLLDRLLVPEAIATTEGKADAPGKTKGNFERAKWKGRIDRLLRRAGLPQIVQSPHEYREPHFHYDPVFEGLGSHTTLFGYFQTERYFAPIAAQLRGWFSLREPVVEGASEILARIEASRLPVSVHVRRGDYLNPGTAEFHGIVGEPYYRQALGRLEQAIGGEAELFVFSDDPAAAESVLNFVPKSRLVHVRGAAERPWEDMALMARCRHHVIANSSFSWWGAWLNGGEGKQVIAPRQWFAPAELKKLNTADLYPAGWIVV</sequence>
<dbReference type="GO" id="GO:0008107">
    <property type="term" value="F:galactoside 2-alpha-L-fucosyltransferase activity"/>
    <property type="evidence" value="ECO:0007669"/>
    <property type="project" value="InterPro"/>
</dbReference>
<dbReference type="Gene3D" id="3.40.50.11350">
    <property type="match status" value="1"/>
</dbReference>
<dbReference type="RefSeq" id="WP_182868967.1">
    <property type="nucleotide sequence ID" value="NZ_AP022638.1"/>
</dbReference>
<reference evidence="3" key="1">
    <citation type="submission" date="2020-05" db="EMBL/GenBank/DDBJ databases">
        <title>Complete genome sequence of Bradyrhizobium diazoefficiens XF2 isolated from soybean nodule.</title>
        <authorList>
            <person name="Noda R."/>
            <person name="Kakizaki K."/>
            <person name="Minamisawa K."/>
        </authorList>
    </citation>
    <scope>NUCLEOTIDE SEQUENCE</scope>
    <source>
        <strain evidence="3">XF2</strain>
    </source>
</reference>
<reference evidence="4" key="2">
    <citation type="submission" date="2020-05" db="EMBL/GenBank/DDBJ databases">
        <title>Complete genome sequence of Bradyrhizobium diazoefficiens XF3 isolated from soybean nodule.</title>
        <authorList>
            <person name="Noda R."/>
            <person name="Kakizaki K."/>
            <person name="Minamisawa K."/>
        </authorList>
    </citation>
    <scope>NUCLEOTIDE SEQUENCE</scope>
    <source>
        <strain evidence="4">XF3</strain>
    </source>
</reference>
<evidence type="ECO:0000313" key="7">
    <source>
        <dbReference type="EMBL" id="BCE82802.1"/>
    </source>
</evidence>
<dbReference type="EMBL" id="AP023098">
    <property type="protein sequence ID" value="BCE82802.1"/>
    <property type="molecule type" value="Genomic_DNA"/>
</dbReference>
<evidence type="ECO:0000313" key="6">
    <source>
        <dbReference type="EMBL" id="BCE67519.1"/>
    </source>
</evidence>
<dbReference type="InterPro" id="IPR002516">
    <property type="entry name" value="Glyco_trans_11"/>
</dbReference>
<dbReference type="GO" id="GO:0005975">
    <property type="term" value="P:carbohydrate metabolic process"/>
    <property type="evidence" value="ECO:0007669"/>
    <property type="project" value="InterPro"/>
</dbReference>
<dbReference type="CDD" id="cd11301">
    <property type="entry name" value="Fut1_Fut2_like"/>
    <property type="match status" value="1"/>
</dbReference>
<accession>A0A809XX95</accession>
<organism evidence="3">
    <name type="scientific">Bradyrhizobium diazoefficiens</name>
    <dbReference type="NCBI Taxonomy" id="1355477"/>
    <lineage>
        <taxon>Bacteria</taxon>
        <taxon>Pseudomonadati</taxon>
        <taxon>Pseudomonadota</taxon>
        <taxon>Alphaproteobacteria</taxon>
        <taxon>Hyphomicrobiales</taxon>
        <taxon>Nitrobacteraceae</taxon>
        <taxon>Bradyrhizobium</taxon>
    </lineage>
</organism>
<dbReference type="EMBL" id="AP023095">
    <property type="protein sequence ID" value="BCE58840.1"/>
    <property type="molecule type" value="Genomic_DNA"/>
</dbReference>
<evidence type="ECO:0000313" key="4">
    <source>
        <dbReference type="EMBL" id="BCE41339.1"/>
    </source>
</evidence>
<keyword evidence="1 3" id="KW-0328">Glycosyltransferase</keyword>